<evidence type="ECO:0000259" key="3">
    <source>
        <dbReference type="SMART" id="SM00482"/>
    </source>
</evidence>
<feature type="domain" description="DNA-directed DNA polymerase family A palm" evidence="3">
    <location>
        <begin position="482"/>
        <end position="728"/>
    </location>
</feature>
<keyword evidence="5" id="KW-1185">Reference proteome</keyword>
<dbReference type="EMBL" id="OQ376857">
    <property type="protein sequence ID" value="WFG40877.1"/>
    <property type="molecule type" value="Genomic_DNA"/>
</dbReference>
<dbReference type="InterPro" id="IPR002298">
    <property type="entry name" value="DNA_polymerase_A"/>
</dbReference>
<dbReference type="GO" id="GO:0039693">
    <property type="term" value="P:viral DNA genome replication"/>
    <property type="evidence" value="ECO:0007669"/>
    <property type="project" value="UniProtKB-KW"/>
</dbReference>
<gene>
    <name evidence="4" type="ORF">ParaKuw1_00044</name>
</gene>
<evidence type="ECO:0000313" key="4">
    <source>
        <dbReference type="EMBL" id="WFG40877.1"/>
    </source>
</evidence>
<proteinExistence type="predicted"/>
<dbReference type="Proteomes" id="UP001218881">
    <property type="component" value="Segment"/>
</dbReference>
<evidence type="ECO:0000313" key="5">
    <source>
        <dbReference type="Proteomes" id="UP001218881"/>
    </source>
</evidence>
<keyword evidence="2" id="KW-1194">Viral DNA replication</keyword>
<dbReference type="SMART" id="SM00482">
    <property type="entry name" value="POLAc"/>
    <property type="match status" value="1"/>
</dbReference>
<dbReference type="InterPro" id="IPR001098">
    <property type="entry name" value="DNA-dir_DNA_pol_A_palm_dom"/>
</dbReference>
<dbReference type="PANTHER" id="PTHR10133">
    <property type="entry name" value="DNA POLYMERASE I"/>
    <property type="match status" value="1"/>
</dbReference>
<dbReference type="Gene3D" id="1.10.150.20">
    <property type="entry name" value="5' to 3' exonuclease, C-terminal subdomain"/>
    <property type="match status" value="1"/>
</dbReference>
<sequence>MKYMILDEETQTHNKFKRKGNPFLPENYIVARGWKVEGDRQCSAEFYDDADSVKPISIPDDVDVLVAHNAKYELLYEMRFSADEMHRFFKRGGRIWCTQYAEYLLNAQQKKFHMNSLDQIAPTYGGRVKIDGIKALWEAGVQTSEIDRDMLLDYLIGTEEEGRNSGDIGNTELIYLGQLQAAEELGMMTAIKLRMDGLCATSEMEFRGLKIDVARARADLAKRTKELAVANKELEQYITGMPEGLTFNWNSPTHKSALIFGGTIKYERQDTYVDPKTGKLARKLADATWPCFAVEADGKTKYEARDPDTLVMDEATGLWTDETTGEQQATYVGGKRMGEARTKNVKVPGELKVKYQEFFHELPGYTEPEDDWKSDSMTDGAGKPIYSTASDIIDQITNRNIPFLQALGDVNRLTKEIGTYYVKVDPKTGEKKGMLTCVQPWDHTVHHKLNHTSTVTSRLSSSDPNLQNLTRADFDAETGKFKSEVKAMFVSRFGDDGEMVEIDYSQLEVVVMGLLSRDKNLVRDLNNNVDFHCKRVALKNSVSYEFALDACKNEDHPEFAKWKKERTKCKIFSFQRAYGAGAKLIADETGMDVEEVKALIEAEDKEYPGVQKFNASVEAEVAETSEPFHDGERGYRVFRRGTYQAETGTMYSFRSYDAPDYLRRRGITDTFSPTEMKNYPVQGTGGELVQMVLGQLWRWFVKNDHFGGLAYLVNTVHDCVWADCHKSVRDKVVAGMVKIMQAIPHFLKHFFGIECPVRFPVDAEAGPNMLTLHHWSAP</sequence>
<dbReference type="GO" id="GO:0006302">
    <property type="term" value="P:double-strand break repair"/>
    <property type="evidence" value="ECO:0007669"/>
    <property type="project" value="TreeGrafter"/>
</dbReference>
<dbReference type="SUPFAM" id="SSF56672">
    <property type="entry name" value="DNA/RNA polymerases"/>
    <property type="match status" value="1"/>
</dbReference>
<keyword evidence="1" id="KW-0235">DNA replication</keyword>
<reference evidence="4" key="1">
    <citation type="submission" date="2023-02" db="EMBL/GenBank/DDBJ databases">
        <authorList>
            <person name="Rihtman B."/>
        </authorList>
    </citation>
    <scope>NUCLEOTIDE SEQUENCE</scope>
</reference>
<dbReference type="InterPro" id="IPR043502">
    <property type="entry name" value="DNA/RNA_pol_sf"/>
</dbReference>
<dbReference type="GO" id="GO:0003887">
    <property type="term" value="F:DNA-directed DNA polymerase activity"/>
    <property type="evidence" value="ECO:0007669"/>
    <property type="project" value="InterPro"/>
</dbReference>
<protein>
    <submittedName>
        <fullName evidence="4">DNA polymerase</fullName>
    </submittedName>
</protein>
<dbReference type="PRINTS" id="PR00868">
    <property type="entry name" value="DNAPOLI"/>
</dbReference>
<dbReference type="GO" id="GO:0003677">
    <property type="term" value="F:DNA binding"/>
    <property type="evidence" value="ECO:0007669"/>
    <property type="project" value="InterPro"/>
</dbReference>
<accession>A0AAF0FHW7</accession>
<organism evidence="4 5">
    <name type="scientific">Paracoccus phage ParKuw1</name>
    <dbReference type="NCBI Taxonomy" id="3032415"/>
    <lineage>
        <taxon>Viruses</taxon>
        <taxon>Duplodnaviria</taxon>
        <taxon>Heunggongvirae</taxon>
        <taxon>Uroviricota</taxon>
        <taxon>Caudoviricetes</taxon>
        <taxon>Autographivirales</taxon>
        <taxon>Autographivirales incertae sedis</taxon>
        <taxon>Kuwvirus</taxon>
        <taxon>Kuwvirus ParKuw1</taxon>
    </lineage>
</organism>
<evidence type="ECO:0000256" key="2">
    <source>
        <dbReference type="ARBA" id="ARBA00023109"/>
    </source>
</evidence>
<dbReference type="PANTHER" id="PTHR10133:SF27">
    <property type="entry name" value="DNA POLYMERASE NU"/>
    <property type="match status" value="1"/>
</dbReference>
<dbReference type="Gene3D" id="3.30.70.370">
    <property type="match status" value="1"/>
</dbReference>
<dbReference type="GO" id="GO:0006261">
    <property type="term" value="P:DNA-templated DNA replication"/>
    <property type="evidence" value="ECO:0007669"/>
    <property type="project" value="InterPro"/>
</dbReference>
<evidence type="ECO:0000256" key="1">
    <source>
        <dbReference type="ARBA" id="ARBA00022705"/>
    </source>
</evidence>
<dbReference type="Pfam" id="PF00476">
    <property type="entry name" value="DNA_pol_A"/>
    <property type="match status" value="1"/>
</dbReference>
<name>A0AAF0FHW7_9CAUD</name>